<feature type="transmembrane region" description="Helical" evidence="7">
    <location>
        <begin position="431"/>
        <end position="452"/>
    </location>
</feature>
<keyword evidence="2 5" id="KW-0645">Protease</keyword>
<dbReference type="PANTHER" id="PTHR43806">
    <property type="entry name" value="PEPTIDASE S8"/>
    <property type="match status" value="1"/>
</dbReference>
<proteinExistence type="inferred from homology"/>
<comment type="similarity">
    <text evidence="1 5">Belongs to the peptidase S8 family.</text>
</comment>
<organism evidence="10 11">
    <name type="scientific">Knoellia sinensis KCTC 19936</name>
    <dbReference type="NCBI Taxonomy" id="1385520"/>
    <lineage>
        <taxon>Bacteria</taxon>
        <taxon>Bacillati</taxon>
        <taxon>Actinomycetota</taxon>
        <taxon>Actinomycetes</taxon>
        <taxon>Micrococcales</taxon>
        <taxon>Intrasporangiaceae</taxon>
        <taxon>Knoellia</taxon>
    </lineage>
</organism>
<accession>A0A0A0JG41</accession>
<feature type="active site" description="Charge relay system" evidence="5">
    <location>
        <position position="67"/>
    </location>
</feature>
<evidence type="ECO:0000256" key="2">
    <source>
        <dbReference type="ARBA" id="ARBA00022670"/>
    </source>
</evidence>
<dbReference type="eggNOG" id="COG1404">
    <property type="taxonomic scope" value="Bacteria"/>
</dbReference>
<dbReference type="Pfam" id="PF00082">
    <property type="entry name" value="Peptidase_S8"/>
    <property type="match status" value="1"/>
</dbReference>
<dbReference type="PRINTS" id="PR00723">
    <property type="entry name" value="SUBTILISIN"/>
</dbReference>
<gene>
    <name evidence="10" type="ORF">N802_01325</name>
</gene>
<dbReference type="InterPro" id="IPR000209">
    <property type="entry name" value="Peptidase_S8/S53_dom"/>
</dbReference>
<dbReference type="InterPro" id="IPR050131">
    <property type="entry name" value="Peptidase_S8_subtilisin-like"/>
</dbReference>
<dbReference type="OrthoDB" id="3644449at2"/>
<feature type="region of interest" description="Disordered" evidence="6">
    <location>
        <begin position="387"/>
        <end position="428"/>
    </location>
</feature>
<dbReference type="EMBL" id="AVPJ01000001">
    <property type="protein sequence ID" value="KGN35017.1"/>
    <property type="molecule type" value="Genomic_DNA"/>
</dbReference>
<dbReference type="InterPro" id="IPR015500">
    <property type="entry name" value="Peptidase_S8_subtilisin-rel"/>
</dbReference>
<evidence type="ECO:0000256" key="3">
    <source>
        <dbReference type="ARBA" id="ARBA00022801"/>
    </source>
</evidence>
<dbReference type="AlphaFoldDB" id="A0A0A0JG41"/>
<dbReference type="PANTHER" id="PTHR43806:SF11">
    <property type="entry name" value="CEREVISIN-RELATED"/>
    <property type="match status" value="1"/>
</dbReference>
<evidence type="ECO:0000313" key="10">
    <source>
        <dbReference type="EMBL" id="KGN35017.1"/>
    </source>
</evidence>
<dbReference type="InterPro" id="IPR036852">
    <property type="entry name" value="Peptidase_S8/S53_dom_sf"/>
</dbReference>
<keyword evidence="3 5" id="KW-0378">Hydrolase</keyword>
<protein>
    <recommendedName>
        <fullName evidence="9">Peptidase S8/S53 domain-containing protein</fullName>
    </recommendedName>
</protein>
<keyword evidence="4 5" id="KW-0720">Serine protease</keyword>
<evidence type="ECO:0000256" key="8">
    <source>
        <dbReference type="SAM" id="SignalP"/>
    </source>
</evidence>
<sequence>MTPSTSRLLATAAATVGLCALVLSSIAAIPSASAASLDEGQWWRAAMGVDELHRSGTGKGITVAVIDGPIDSSVPELRGKVVSSTTECVARDGSVHDSDKGSTDSSHATSMAALIAGSGRGTAPGGRGIAGIAPDARIRHYAIMFESSYRPGKSGCGLEYEDVDVGGKATARALQQAVKDGAKVISMSVSVDFDEALIPALLDAYRAGAIVVASTNNEKRQVFWPGLGNGVVTVTHVDAKGNLDTSAVRKSSEVDFAAPGSKVTTGLWTPGGWRSDIIMDGSSQATAITAGGLAAMWSAHPTATGNQVLQAAKDSIGMREKDGKYLTWFRRIGTNLPKATGKTESYGFGIFDPADAVKLDVSSLPDVNPMVDTEGDGDPTAEQIATATGKAVTESASPAPSTSGSSVDASPNPAGEAADDTDEAGGSESSLLPWLAVGAVVVLALVAGLFFLRRRHGVTRPQRPHHTSEPTTAADHSAVTTKEASHGHAP</sequence>
<dbReference type="PROSITE" id="PS51892">
    <property type="entry name" value="SUBTILASE"/>
    <property type="match status" value="1"/>
</dbReference>
<dbReference type="RefSeq" id="WP_035911044.1">
    <property type="nucleotide sequence ID" value="NZ_AVPJ01000001.1"/>
</dbReference>
<evidence type="ECO:0000256" key="7">
    <source>
        <dbReference type="SAM" id="Phobius"/>
    </source>
</evidence>
<dbReference type="Gene3D" id="3.40.50.200">
    <property type="entry name" value="Peptidase S8/S53 domain"/>
    <property type="match status" value="1"/>
</dbReference>
<keyword evidence="7" id="KW-0812">Transmembrane</keyword>
<feature type="domain" description="Peptidase S8/S53" evidence="9">
    <location>
        <begin position="58"/>
        <end position="334"/>
    </location>
</feature>
<feature type="compositionally biased region" description="Low complexity" evidence="6">
    <location>
        <begin position="395"/>
        <end position="406"/>
    </location>
</feature>
<dbReference type="GO" id="GO:0006508">
    <property type="term" value="P:proteolysis"/>
    <property type="evidence" value="ECO:0007669"/>
    <property type="project" value="UniProtKB-KW"/>
</dbReference>
<feature type="region of interest" description="Disordered" evidence="6">
    <location>
        <begin position="459"/>
        <end position="490"/>
    </location>
</feature>
<feature type="chain" id="PRO_5001971291" description="Peptidase S8/S53 domain-containing protein" evidence="8">
    <location>
        <begin position="35"/>
        <end position="490"/>
    </location>
</feature>
<evidence type="ECO:0000256" key="4">
    <source>
        <dbReference type="ARBA" id="ARBA00022825"/>
    </source>
</evidence>
<comment type="caution">
    <text evidence="10">The sequence shown here is derived from an EMBL/GenBank/DDBJ whole genome shotgun (WGS) entry which is preliminary data.</text>
</comment>
<keyword evidence="8" id="KW-0732">Signal</keyword>
<dbReference type="STRING" id="1385520.N802_01325"/>
<name>A0A0A0JG41_9MICO</name>
<keyword evidence="7" id="KW-1133">Transmembrane helix</keyword>
<evidence type="ECO:0000313" key="11">
    <source>
        <dbReference type="Proteomes" id="UP000030002"/>
    </source>
</evidence>
<evidence type="ECO:0000256" key="6">
    <source>
        <dbReference type="SAM" id="MobiDB-lite"/>
    </source>
</evidence>
<dbReference type="SUPFAM" id="SSF52743">
    <property type="entry name" value="Subtilisin-like"/>
    <property type="match status" value="1"/>
</dbReference>
<keyword evidence="11" id="KW-1185">Reference proteome</keyword>
<feature type="active site" description="Charge relay system" evidence="5">
    <location>
        <position position="107"/>
    </location>
</feature>
<evidence type="ECO:0000256" key="1">
    <source>
        <dbReference type="ARBA" id="ARBA00011073"/>
    </source>
</evidence>
<dbReference type="CDD" id="cd00306">
    <property type="entry name" value="Peptidases_S8_S53"/>
    <property type="match status" value="1"/>
</dbReference>
<reference evidence="10 11" key="1">
    <citation type="submission" date="2013-08" db="EMBL/GenBank/DDBJ databases">
        <title>The genome sequence of Knoellia sinensis.</title>
        <authorList>
            <person name="Zhu W."/>
            <person name="Wang G."/>
        </authorList>
    </citation>
    <scope>NUCLEOTIDE SEQUENCE [LARGE SCALE GENOMIC DNA]</scope>
    <source>
        <strain evidence="10 11">KCTC 19936</strain>
    </source>
</reference>
<feature type="signal peptide" evidence="8">
    <location>
        <begin position="1"/>
        <end position="34"/>
    </location>
</feature>
<keyword evidence="7" id="KW-0472">Membrane</keyword>
<dbReference type="GO" id="GO:0004252">
    <property type="term" value="F:serine-type endopeptidase activity"/>
    <property type="evidence" value="ECO:0007669"/>
    <property type="project" value="UniProtKB-UniRule"/>
</dbReference>
<dbReference type="Proteomes" id="UP000030002">
    <property type="component" value="Unassembled WGS sequence"/>
</dbReference>
<evidence type="ECO:0000256" key="5">
    <source>
        <dbReference type="PROSITE-ProRule" id="PRU01240"/>
    </source>
</evidence>
<evidence type="ECO:0000259" key="9">
    <source>
        <dbReference type="Pfam" id="PF00082"/>
    </source>
</evidence>
<feature type="active site" description="Charge relay system" evidence="5">
    <location>
        <position position="283"/>
    </location>
</feature>